<dbReference type="NCBIfam" id="TIGR02273">
    <property type="entry name" value="16S_RimM"/>
    <property type="match status" value="1"/>
</dbReference>
<evidence type="ECO:0000313" key="8">
    <source>
        <dbReference type="EMBL" id="RIY40533.1"/>
    </source>
</evidence>
<evidence type="ECO:0000256" key="3">
    <source>
        <dbReference type="ARBA" id="ARBA00022552"/>
    </source>
</evidence>
<reference evidence="8 9" key="1">
    <citation type="submission" date="2017-08" db="EMBL/GenBank/DDBJ databases">
        <title>Pusillimonas indicus sp. nov., a member of the family Alcaligenaceae isolated from surface seawater.</title>
        <authorList>
            <person name="Li J."/>
        </authorList>
    </citation>
    <scope>NUCLEOTIDE SEQUENCE [LARGE SCALE GENOMIC DNA]</scope>
    <source>
        <strain evidence="8 9">L52-1-41</strain>
    </source>
</reference>
<dbReference type="GO" id="GO:0005737">
    <property type="term" value="C:cytoplasm"/>
    <property type="evidence" value="ECO:0007669"/>
    <property type="project" value="UniProtKB-SubCell"/>
</dbReference>
<dbReference type="PANTHER" id="PTHR33692:SF1">
    <property type="entry name" value="RIBOSOME MATURATION FACTOR RIMM"/>
    <property type="match status" value="1"/>
</dbReference>
<keyword evidence="1 5" id="KW-0963">Cytoplasm</keyword>
<comment type="similarity">
    <text evidence="5">Belongs to the RimM family.</text>
</comment>
<evidence type="ECO:0000259" key="6">
    <source>
        <dbReference type="Pfam" id="PF01782"/>
    </source>
</evidence>
<comment type="subcellular location">
    <subcellularLocation>
        <location evidence="5">Cytoplasm</location>
    </subcellularLocation>
</comment>
<name>A0A3A1YQG1_9BURK</name>
<keyword evidence="3 5" id="KW-0698">rRNA processing</keyword>
<feature type="domain" description="Ribosome maturation factor RimM PRC barrel" evidence="7">
    <location>
        <begin position="129"/>
        <end position="216"/>
    </location>
</feature>
<keyword evidence="4 5" id="KW-0143">Chaperone</keyword>
<comment type="subunit">
    <text evidence="5">Binds ribosomal protein uS19.</text>
</comment>
<evidence type="ECO:0000313" key="9">
    <source>
        <dbReference type="Proteomes" id="UP000266206"/>
    </source>
</evidence>
<dbReference type="PANTHER" id="PTHR33692">
    <property type="entry name" value="RIBOSOME MATURATION FACTOR RIMM"/>
    <property type="match status" value="1"/>
</dbReference>
<comment type="function">
    <text evidence="5">An accessory protein needed during the final step in the assembly of 30S ribosomal subunit, possibly for assembly of the head region. Essential for efficient processing of 16S rRNA. May be needed both before and after RbfA during the maturation of 16S rRNA. It has affinity for free ribosomal 30S subunits but not for 70S ribosomes.</text>
</comment>
<evidence type="ECO:0000256" key="4">
    <source>
        <dbReference type="ARBA" id="ARBA00023186"/>
    </source>
</evidence>
<organism evidence="8 9">
    <name type="scientific">Neopusillimonas maritima</name>
    <dbReference type="NCBI Taxonomy" id="2026239"/>
    <lineage>
        <taxon>Bacteria</taxon>
        <taxon>Pseudomonadati</taxon>
        <taxon>Pseudomonadota</taxon>
        <taxon>Betaproteobacteria</taxon>
        <taxon>Burkholderiales</taxon>
        <taxon>Alcaligenaceae</taxon>
        <taxon>Neopusillimonas</taxon>
    </lineage>
</organism>
<dbReference type="GO" id="GO:0042274">
    <property type="term" value="P:ribosomal small subunit biogenesis"/>
    <property type="evidence" value="ECO:0007669"/>
    <property type="project" value="UniProtKB-UniRule"/>
</dbReference>
<dbReference type="InterPro" id="IPR002676">
    <property type="entry name" value="RimM_N"/>
</dbReference>
<comment type="caution">
    <text evidence="8">The sequence shown here is derived from an EMBL/GenBank/DDBJ whole genome shotgun (WGS) entry which is preliminary data.</text>
</comment>
<evidence type="ECO:0000256" key="2">
    <source>
        <dbReference type="ARBA" id="ARBA00022517"/>
    </source>
</evidence>
<dbReference type="InterPro" id="IPR011033">
    <property type="entry name" value="PRC_barrel-like_sf"/>
</dbReference>
<sequence length="216" mass="23593">MTQSAEAAPHDLVELGRIVSAYGVKGWVKIQPHSAHADVLLGTPVWWLKAPVPPGKQGAFSRPGHAVAKGKAIVSGTSCRVMASRFHAGSVVAQLEPVADRDQAEALKGFTVWAPRSAFPEPDDDEYYWVDLIGCRLYGEHDTQIVLLGEIVEVIDNGAHGVLRVARAREVPGGALEQMLNDKGRVQEVLVPFVQAHVYKVDLQNKSLYSNWPADW</sequence>
<dbReference type="SUPFAM" id="SSF50346">
    <property type="entry name" value="PRC-barrel domain"/>
    <property type="match status" value="1"/>
</dbReference>
<accession>A0A3A1YQG1</accession>
<dbReference type="RefSeq" id="WP_119516370.1">
    <property type="nucleotide sequence ID" value="NZ_NQYH01000008.1"/>
</dbReference>
<evidence type="ECO:0000256" key="1">
    <source>
        <dbReference type="ARBA" id="ARBA00022490"/>
    </source>
</evidence>
<dbReference type="InterPro" id="IPR009000">
    <property type="entry name" value="Transl_B-barrel_sf"/>
</dbReference>
<dbReference type="GO" id="GO:0043022">
    <property type="term" value="F:ribosome binding"/>
    <property type="evidence" value="ECO:0007669"/>
    <property type="project" value="InterPro"/>
</dbReference>
<dbReference type="Pfam" id="PF01782">
    <property type="entry name" value="RimM"/>
    <property type="match status" value="1"/>
</dbReference>
<dbReference type="Gene3D" id="2.30.30.240">
    <property type="entry name" value="PRC-barrel domain"/>
    <property type="match status" value="1"/>
</dbReference>
<dbReference type="EMBL" id="NQYH01000008">
    <property type="protein sequence ID" value="RIY40533.1"/>
    <property type="molecule type" value="Genomic_DNA"/>
</dbReference>
<dbReference type="InterPro" id="IPR011961">
    <property type="entry name" value="RimM"/>
</dbReference>
<dbReference type="GO" id="GO:0006364">
    <property type="term" value="P:rRNA processing"/>
    <property type="evidence" value="ECO:0007669"/>
    <property type="project" value="UniProtKB-UniRule"/>
</dbReference>
<dbReference type="InterPro" id="IPR036976">
    <property type="entry name" value="RimM_N_sf"/>
</dbReference>
<evidence type="ECO:0000259" key="7">
    <source>
        <dbReference type="Pfam" id="PF24986"/>
    </source>
</evidence>
<dbReference type="HAMAP" id="MF_00014">
    <property type="entry name" value="Ribosome_mat_RimM"/>
    <property type="match status" value="1"/>
</dbReference>
<protein>
    <recommendedName>
        <fullName evidence="5">Ribosome maturation factor RimM</fullName>
    </recommendedName>
</protein>
<feature type="domain" description="RimM N-terminal" evidence="6">
    <location>
        <begin position="15"/>
        <end position="117"/>
    </location>
</feature>
<comment type="domain">
    <text evidence="5">The PRC barrel domain binds ribosomal protein uS19.</text>
</comment>
<dbReference type="Pfam" id="PF24986">
    <property type="entry name" value="PRC_RimM"/>
    <property type="match status" value="1"/>
</dbReference>
<dbReference type="GO" id="GO:0005840">
    <property type="term" value="C:ribosome"/>
    <property type="evidence" value="ECO:0007669"/>
    <property type="project" value="InterPro"/>
</dbReference>
<dbReference type="Gene3D" id="2.40.30.60">
    <property type="entry name" value="RimM"/>
    <property type="match status" value="1"/>
</dbReference>
<dbReference type="AlphaFoldDB" id="A0A3A1YQG1"/>
<keyword evidence="2 5" id="KW-0690">Ribosome biogenesis</keyword>
<dbReference type="OrthoDB" id="9783509at2"/>
<dbReference type="InterPro" id="IPR056792">
    <property type="entry name" value="PRC_RimM"/>
</dbReference>
<gene>
    <name evidence="5" type="primary">rimM</name>
    <name evidence="8" type="ORF">CJP73_10415</name>
</gene>
<proteinExistence type="inferred from homology"/>
<dbReference type="Proteomes" id="UP000266206">
    <property type="component" value="Unassembled WGS sequence"/>
</dbReference>
<dbReference type="SUPFAM" id="SSF50447">
    <property type="entry name" value="Translation proteins"/>
    <property type="match status" value="1"/>
</dbReference>
<evidence type="ECO:0000256" key="5">
    <source>
        <dbReference type="HAMAP-Rule" id="MF_00014"/>
    </source>
</evidence>